<keyword evidence="2" id="KW-0812">Transmembrane</keyword>
<dbReference type="RefSeq" id="WP_126416596.1">
    <property type="nucleotide sequence ID" value="NZ_LR134476.1"/>
</dbReference>
<feature type="transmembrane region" description="Helical" evidence="2">
    <location>
        <begin position="136"/>
        <end position="154"/>
    </location>
</feature>
<name>A0A3S4YYA1_9ACTO</name>
<accession>A0A3S4YYA1</accession>
<gene>
    <name evidence="3" type="ORF">NCTC13354_01203</name>
</gene>
<proteinExistence type="predicted"/>
<reference evidence="3 4" key="1">
    <citation type="submission" date="2018-12" db="EMBL/GenBank/DDBJ databases">
        <authorList>
            <consortium name="Pathogen Informatics"/>
        </authorList>
    </citation>
    <scope>NUCLEOTIDE SEQUENCE [LARGE SCALE GENOMIC DNA]</scope>
    <source>
        <strain evidence="3 4">NCTC13354</strain>
    </source>
</reference>
<feature type="transmembrane region" description="Helical" evidence="2">
    <location>
        <begin position="28"/>
        <end position="45"/>
    </location>
</feature>
<dbReference type="InterPro" id="IPR025576">
    <property type="entry name" value="YwiC"/>
</dbReference>
<dbReference type="EMBL" id="LR134476">
    <property type="protein sequence ID" value="VEI13488.1"/>
    <property type="molecule type" value="Genomic_DNA"/>
</dbReference>
<feature type="transmembrane region" description="Helical" evidence="2">
    <location>
        <begin position="217"/>
        <end position="237"/>
    </location>
</feature>
<feature type="transmembrane region" description="Helical" evidence="2">
    <location>
        <begin position="187"/>
        <end position="205"/>
    </location>
</feature>
<dbReference type="Pfam" id="PF14256">
    <property type="entry name" value="YwiC"/>
    <property type="match status" value="1"/>
</dbReference>
<dbReference type="Proteomes" id="UP000269542">
    <property type="component" value="Chromosome"/>
</dbReference>
<evidence type="ECO:0000313" key="3">
    <source>
        <dbReference type="EMBL" id="VEI13488.1"/>
    </source>
</evidence>
<organism evidence="3 4">
    <name type="scientific">Trueperella bialowiezensis</name>
    <dbReference type="NCBI Taxonomy" id="312285"/>
    <lineage>
        <taxon>Bacteria</taxon>
        <taxon>Bacillati</taxon>
        <taxon>Actinomycetota</taxon>
        <taxon>Actinomycetes</taxon>
        <taxon>Actinomycetales</taxon>
        <taxon>Actinomycetaceae</taxon>
        <taxon>Trueperella</taxon>
    </lineage>
</organism>
<feature type="transmembrane region" description="Helical" evidence="2">
    <location>
        <begin position="269"/>
        <end position="289"/>
    </location>
</feature>
<dbReference type="AlphaFoldDB" id="A0A3S4YYA1"/>
<feature type="transmembrane region" description="Helical" evidence="2">
    <location>
        <begin position="243"/>
        <end position="262"/>
    </location>
</feature>
<dbReference type="OrthoDB" id="2380563at2"/>
<feature type="region of interest" description="Disordered" evidence="1">
    <location>
        <begin position="1"/>
        <end position="26"/>
    </location>
</feature>
<sequence length="290" mass="31372">MTRSSNARGADRTRASAKKRKRKPGPGWIPNYHGAWAMITVPVLIGVVKSGFVWEHLLLLGLWWIGYFAFFATSLWLRSGRKARYLPPVRTYWLAMLPFALGVLVTAPHLVKWLPVFAPLVAVAAWASANRQDRSMINNVATILAACLMLPVAYDMGVGGATSTANGGPGGLDGVVNAVSGGDWPEIWLVTGVVAWYFVGTALYVKTNIRERGMRRWYVASVVFHAVGATAVVGLASCGAVTWWLAALCLVILLRAIFVPLYGHNNGWLPAKVIGMGEVVASVALFVVVI</sequence>
<feature type="transmembrane region" description="Helical" evidence="2">
    <location>
        <begin position="113"/>
        <end position="129"/>
    </location>
</feature>
<feature type="transmembrane region" description="Helical" evidence="2">
    <location>
        <begin position="89"/>
        <end position="107"/>
    </location>
</feature>
<evidence type="ECO:0000256" key="2">
    <source>
        <dbReference type="SAM" id="Phobius"/>
    </source>
</evidence>
<protein>
    <recommendedName>
        <fullName evidence="5">YwiC-like protein</fullName>
    </recommendedName>
</protein>
<dbReference type="KEGG" id="tbw:NCTC13354_01203"/>
<feature type="transmembrane region" description="Helical" evidence="2">
    <location>
        <begin position="57"/>
        <end position="77"/>
    </location>
</feature>
<keyword evidence="2" id="KW-1133">Transmembrane helix</keyword>
<keyword evidence="4" id="KW-1185">Reference proteome</keyword>
<evidence type="ECO:0000313" key="4">
    <source>
        <dbReference type="Proteomes" id="UP000269542"/>
    </source>
</evidence>
<keyword evidence="2" id="KW-0472">Membrane</keyword>
<evidence type="ECO:0000256" key="1">
    <source>
        <dbReference type="SAM" id="MobiDB-lite"/>
    </source>
</evidence>
<evidence type="ECO:0008006" key="5">
    <source>
        <dbReference type="Google" id="ProtNLM"/>
    </source>
</evidence>
<feature type="compositionally biased region" description="Basic residues" evidence="1">
    <location>
        <begin position="15"/>
        <end position="24"/>
    </location>
</feature>